<reference evidence="3" key="2">
    <citation type="submission" date="2010-04" db="EMBL/GenBank/DDBJ databases">
        <authorList>
            <person name="Buell R."/>
            <person name="Hamilton J."/>
            <person name="Hostetler J."/>
        </authorList>
    </citation>
    <scope>NUCLEOTIDE SEQUENCE [LARGE SCALE GENOMIC DNA]</scope>
    <source>
        <strain evidence="3">DAOM:BR144</strain>
    </source>
</reference>
<evidence type="ECO:0000256" key="1">
    <source>
        <dbReference type="SAM" id="Phobius"/>
    </source>
</evidence>
<keyword evidence="1" id="KW-1133">Transmembrane helix</keyword>
<keyword evidence="1" id="KW-0472">Membrane</keyword>
<reference evidence="2" key="3">
    <citation type="submission" date="2015-02" db="UniProtKB">
        <authorList>
            <consortium name="EnsemblProtists"/>
        </authorList>
    </citation>
    <scope>IDENTIFICATION</scope>
    <source>
        <strain evidence="2">DAOM BR144</strain>
    </source>
</reference>
<dbReference type="EnsemblProtists" id="PYU1_T014766">
    <property type="protein sequence ID" value="PYU1_T014766"/>
    <property type="gene ID" value="PYU1_G014735"/>
</dbReference>
<dbReference type="InParanoid" id="K3XC17"/>
<name>K3XC17_GLOUD</name>
<reference evidence="3" key="1">
    <citation type="journal article" date="2010" name="Genome Biol.">
        <title>Genome sequence of the necrotrophic plant pathogen Pythium ultimum reveals original pathogenicity mechanisms and effector repertoire.</title>
        <authorList>
            <person name="Levesque C.A."/>
            <person name="Brouwer H."/>
            <person name="Cano L."/>
            <person name="Hamilton J.P."/>
            <person name="Holt C."/>
            <person name="Huitema E."/>
            <person name="Raffaele S."/>
            <person name="Robideau G.P."/>
            <person name="Thines M."/>
            <person name="Win J."/>
            <person name="Zerillo M.M."/>
            <person name="Beakes G.W."/>
            <person name="Boore J.L."/>
            <person name="Busam D."/>
            <person name="Dumas B."/>
            <person name="Ferriera S."/>
            <person name="Fuerstenberg S.I."/>
            <person name="Gachon C.M."/>
            <person name="Gaulin E."/>
            <person name="Govers F."/>
            <person name="Grenville-Briggs L."/>
            <person name="Horner N."/>
            <person name="Hostetler J."/>
            <person name="Jiang R.H."/>
            <person name="Johnson J."/>
            <person name="Krajaejun T."/>
            <person name="Lin H."/>
            <person name="Meijer H.J."/>
            <person name="Moore B."/>
            <person name="Morris P."/>
            <person name="Phuntmart V."/>
            <person name="Puiu D."/>
            <person name="Shetty J."/>
            <person name="Stajich J.E."/>
            <person name="Tripathy S."/>
            <person name="Wawra S."/>
            <person name="van West P."/>
            <person name="Whitty B.R."/>
            <person name="Coutinho P.M."/>
            <person name="Henrissat B."/>
            <person name="Martin F."/>
            <person name="Thomas P.D."/>
            <person name="Tyler B.M."/>
            <person name="De Vries R.P."/>
            <person name="Kamoun S."/>
            <person name="Yandell M."/>
            <person name="Tisserat N."/>
            <person name="Buell C.R."/>
        </authorList>
    </citation>
    <scope>NUCLEOTIDE SEQUENCE</scope>
    <source>
        <strain evidence="3">DAOM:BR144</strain>
    </source>
</reference>
<dbReference type="VEuPathDB" id="FungiDB:PYU1_G014735"/>
<evidence type="ECO:0000313" key="3">
    <source>
        <dbReference type="Proteomes" id="UP000019132"/>
    </source>
</evidence>
<evidence type="ECO:0000313" key="2">
    <source>
        <dbReference type="EnsemblProtists" id="PYU1_T014766"/>
    </source>
</evidence>
<keyword evidence="1" id="KW-0812">Transmembrane</keyword>
<keyword evidence="3" id="KW-1185">Reference proteome</keyword>
<dbReference type="AlphaFoldDB" id="K3XC17"/>
<proteinExistence type="predicted"/>
<dbReference type="Proteomes" id="UP000019132">
    <property type="component" value="Unassembled WGS sequence"/>
</dbReference>
<dbReference type="EMBL" id="ADOS01001599">
    <property type="status" value="NOT_ANNOTATED_CDS"/>
    <property type="molecule type" value="Genomic_DNA"/>
</dbReference>
<accession>K3XC17</accession>
<protein>
    <submittedName>
        <fullName evidence="2">Uncharacterized protein</fullName>
    </submittedName>
</protein>
<sequence length="161" mass="17282">MLMSSILNTSVALGGIRGGRPLTPYASIGAIVTFAHQVKALDDVAHADAKLERSSSFPRVLKNLAGFLKHADVVNACVLANVWKIEVVASEEDLVDQAVDRRPSRGFHGVELCLMLAIRGFVFLLLPSSFFFLFAVSLALGLETLLLGDHVGVPPFVQLGL</sequence>
<organism evidence="2 3">
    <name type="scientific">Globisporangium ultimum (strain ATCC 200006 / CBS 805.95 / DAOM BR144)</name>
    <name type="common">Pythium ultimum</name>
    <dbReference type="NCBI Taxonomy" id="431595"/>
    <lineage>
        <taxon>Eukaryota</taxon>
        <taxon>Sar</taxon>
        <taxon>Stramenopiles</taxon>
        <taxon>Oomycota</taxon>
        <taxon>Peronosporomycetes</taxon>
        <taxon>Pythiales</taxon>
        <taxon>Pythiaceae</taxon>
        <taxon>Globisporangium</taxon>
    </lineage>
</organism>
<dbReference type="HOGENOM" id="CLU_1647134_0_0_1"/>
<feature type="transmembrane region" description="Helical" evidence="1">
    <location>
        <begin position="112"/>
        <end position="140"/>
    </location>
</feature>